<dbReference type="Gene3D" id="3.30.70.2970">
    <property type="entry name" value="Protein of unknown function (DUF541), domain 2"/>
    <property type="match status" value="1"/>
</dbReference>
<dbReference type="PANTHER" id="PTHR34387">
    <property type="entry name" value="SLR1258 PROTEIN"/>
    <property type="match status" value="1"/>
</dbReference>
<proteinExistence type="predicted"/>
<dbReference type="EMBL" id="JAAGMD010000262">
    <property type="protein sequence ID" value="NEA86263.1"/>
    <property type="molecule type" value="Genomic_DNA"/>
</dbReference>
<organism evidence="2">
    <name type="scientific">Streptomyces sp. SID14436</name>
    <dbReference type="NCBI Taxonomy" id="2706070"/>
    <lineage>
        <taxon>Bacteria</taxon>
        <taxon>Bacillati</taxon>
        <taxon>Actinomycetota</taxon>
        <taxon>Actinomycetes</taxon>
        <taxon>Kitasatosporales</taxon>
        <taxon>Streptomycetaceae</taxon>
        <taxon>Streptomyces</taxon>
    </lineage>
</organism>
<dbReference type="Pfam" id="PF04402">
    <property type="entry name" value="SIMPL"/>
    <property type="match status" value="1"/>
</dbReference>
<evidence type="ECO:0000256" key="1">
    <source>
        <dbReference type="SAM" id="MobiDB-lite"/>
    </source>
</evidence>
<dbReference type="AlphaFoldDB" id="A0A6G3QRZ0"/>
<reference evidence="2" key="1">
    <citation type="submission" date="2020-01" db="EMBL/GenBank/DDBJ databases">
        <title>Insect and environment-associated Actinomycetes.</title>
        <authorList>
            <person name="Currrie C."/>
            <person name="Chevrette M."/>
            <person name="Carlson C."/>
            <person name="Stubbendieck R."/>
            <person name="Wendt-Pienkowski E."/>
        </authorList>
    </citation>
    <scope>NUCLEOTIDE SEQUENCE</scope>
    <source>
        <strain evidence="2">SID14436</strain>
    </source>
</reference>
<comment type="caution">
    <text evidence="2">The sequence shown here is derived from an EMBL/GenBank/DDBJ whole genome shotgun (WGS) entry which is preliminary data.</text>
</comment>
<sequence length="238" mass="25766">MAPTPDGLPAADRPGPRPAPDAPRLTVRGEAHLDVAPELARLDITLTARGRDRRTTLDDLTRRNTAVLDLVKSCGDGVDHLETGSLTVTPELASRGRGERVRTHHGTLRLTAELSDFAVLGELATRLADLELTRVDGPWWSLRPGSPARRTVRQQAVHDAVRRAHEYAEALDTTVAALVELTDTGAPDALPETVAGVPRGFARAADDQAPPPPLNLEPQRRHLHAEVTARFTLVPPRL</sequence>
<dbReference type="InterPro" id="IPR052022">
    <property type="entry name" value="26kDa_periplasmic_antigen"/>
</dbReference>
<feature type="region of interest" description="Disordered" evidence="1">
    <location>
        <begin position="1"/>
        <end position="24"/>
    </location>
</feature>
<evidence type="ECO:0000313" key="2">
    <source>
        <dbReference type="EMBL" id="NEA86263.1"/>
    </source>
</evidence>
<dbReference type="PANTHER" id="PTHR34387:SF2">
    <property type="entry name" value="SLR1258 PROTEIN"/>
    <property type="match status" value="1"/>
</dbReference>
<name>A0A6G3QRZ0_9ACTN</name>
<dbReference type="InterPro" id="IPR007497">
    <property type="entry name" value="SIMPL/DUF541"/>
</dbReference>
<accession>A0A6G3QRZ0</accession>
<dbReference type="GO" id="GO:0006974">
    <property type="term" value="P:DNA damage response"/>
    <property type="evidence" value="ECO:0007669"/>
    <property type="project" value="TreeGrafter"/>
</dbReference>
<dbReference type="Gene3D" id="3.30.110.170">
    <property type="entry name" value="Protein of unknown function (DUF541), domain 1"/>
    <property type="match status" value="1"/>
</dbReference>
<protein>
    <submittedName>
        <fullName evidence="2">SIMPL domain-containing protein</fullName>
    </submittedName>
</protein>
<gene>
    <name evidence="2" type="ORF">G3I53_09465</name>
</gene>
<dbReference type="RefSeq" id="WP_164338995.1">
    <property type="nucleotide sequence ID" value="NZ_JAAGMD010000262.1"/>
</dbReference>